<dbReference type="PANTHER" id="PTHR42789">
    <property type="entry name" value="D-ISOMER SPECIFIC 2-HYDROXYACID DEHYDROGENASE FAMILY PROTEIN (AFU_ORTHOLOGUE AFUA_6G10090)"/>
    <property type="match status" value="1"/>
</dbReference>
<dbReference type="GO" id="GO:0051287">
    <property type="term" value="F:NAD binding"/>
    <property type="evidence" value="ECO:0007669"/>
    <property type="project" value="InterPro"/>
</dbReference>
<evidence type="ECO:0000313" key="5">
    <source>
        <dbReference type="EMBL" id="OEO28016.1"/>
    </source>
</evidence>
<dbReference type="SUPFAM" id="SSF52283">
    <property type="entry name" value="Formate/glycerate dehydrogenase catalytic domain-like"/>
    <property type="match status" value="1"/>
</dbReference>
<proteinExistence type="inferred from homology"/>
<accession>A0A1E5XHE4</accession>
<dbReference type="Gene3D" id="3.40.50.720">
    <property type="entry name" value="NAD(P)-binding Rossmann-like Domain"/>
    <property type="match status" value="2"/>
</dbReference>
<dbReference type="InterPro" id="IPR006140">
    <property type="entry name" value="D-isomer_DH_NAD-bd"/>
</dbReference>
<dbReference type="EMBL" id="LAJE02000402">
    <property type="protein sequence ID" value="OEO28016.1"/>
    <property type="molecule type" value="Genomic_DNA"/>
</dbReference>
<evidence type="ECO:0000256" key="1">
    <source>
        <dbReference type="ARBA" id="ARBA00005854"/>
    </source>
</evidence>
<dbReference type="GO" id="GO:0016491">
    <property type="term" value="F:oxidoreductase activity"/>
    <property type="evidence" value="ECO:0007669"/>
    <property type="project" value="UniProtKB-KW"/>
</dbReference>
<reference evidence="5 6" key="1">
    <citation type="journal article" date="2015" name="Genome Announc.">
        <title>Genome Assemblies of Three Soil-Associated Devosia species: D. insulae, D. limi, and D. soli.</title>
        <authorList>
            <person name="Hassan Y.I."/>
            <person name="Lepp D."/>
            <person name="Zhou T."/>
        </authorList>
    </citation>
    <scope>NUCLEOTIDE SEQUENCE [LARGE SCALE GENOMIC DNA]</scope>
    <source>
        <strain evidence="5 6">DS-56</strain>
    </source>
</reference>
<comment type="similarity">
    <text evidence="1">Belongs to the D-isomer specific 2-hydroxyacid dehydrogenase family.</text>
</comment>
<dbReference type="CDD" id="cd12167">
    <property type="entry name" value="2-Hacid_dh_8"/>
    <property type="match status" value="1"/>
</dbReference>
<keyword evidence="6" id="KW-1185">Reference proteome</keyword>
<name>A0A1E5XHE4_9HYPH</name>
<feature type="domain" description="D-isomer specific 2-hydroxyacid dehydrogenase NAD-binding" evidence="4">
    <location>
        <begin position="112"/>
        <end position="287"/>
    </location>
</feature>
<protein>
    <recommendedName>
        <fullName evidence="4">D-isomer specific 2-hydroxyacid dehydrogenase NAD-binding domain-containing protein</fullName>
    </recommendedName>
</protein>
<keyword evidence="3" id="KW-0520">NAD</keyword>
<keyword evidence="2" id="KW-0560">Oxidoreductase</keyword>
<organism evidence="5 6">
    <name type="scientific">Devosia insulae DS-56</name>
    <dbReference type="NCBI Taxonomy" id="1116389"/>
    <lineage>
        <taxon>Bacteria</taxon>
        <taxon>Pseudomonadati</taxon>
        <taxon>Pseudomonadota</taxon>
        <taxon>Alphaproteobacteria</taxon>
        <taxon>Hyphomicrobiales</taxon>
        <taxon>Devosiaceae</taxon>
        <taxon>Devosia</taxon>
    </lineage>
</organism>
<evidence type="ECO:0000259" key="4">
    <source>
        <dbReference type="Pfam" id="PF02826"/>
    </source>
</evidence>
<dbReference type="InterPro" id="IPR050857">
    <property type="entry name" value="D-2-hydroxyacid_DH"/>
</dbReference>
<comment type="caution">
    <text evidence="5">The sequence shown here is derived from an EMBL/GenBank/DDBJ whole genome shotgun (WGS) entry which is preliminary data.</text>
</comment>
<dbReference type="PANTHER" id="PTHR42789:SF1">
    <property type="entry name" value="D-ISOMER SPECIFIC 2-HYDROXYACID DEHYDROGENASE FAMILY PROTEIN (AFU_ORTHOLOGUE AFUA_6G10090)"/>
    <property type="match status" value="1"/>
</dbReference>
<sequence length="321" mass="34776">MNPPELADRLFGPGFEALRRAGATPLHVRAFASLDTPEARDVLRRAEVLITGWGAPSLSEGHLNAAPRLRYVLHAGGQAAPLLPQSTAERGIEAANAGWINAIPVAEFTVAMIVLANKDTFRARRLYLRRRDHIDRELEFPAAGNAGKTIGIVGASRIGRMVIERLGGLNVSVQLYDPFITPADATRLGARLVSLDEVMASSDIVTLHPPLNDATTGMITARHLGLMRDGATLINTSRGAIVDQDALILELRAGRIEAILDVTHPEVLPEDSELHTLPNVFLTPHISGSMGTEIRRMGEHIASELNRIVEGRPLAFPEPLR</sequence>
<dbReference type="InterPro" id="IPR036291">
    <property type="entry name" value="NAD(P)-bd_dom_sf"/>
</dbReference>
<dbReference type="SUPFAM" id="SSF51735">
    <property type="entry name" value="NAD(P)-binding Rossmann-fold domains"/>
    <property type="match status" value="1"/>
</dbReference>
<gene>
    <name evidence="5" type="ORF">VW23_006795</name>
</gene>
<evidence type="ECO:0000256" key="3">
    <source>
        <dbReference type="ARBA" id="ARBA00023027"/>
    </source>
</evidence>
<dbReference type="Proteomes" id="UP000095463">
    <property type="component" value="Unassembled WGS sequence"/>
</dbReference>
<dbReference type="AlphaFoldDB" id="A0A1E5XHE4"/>
<dbReference type="Pfam" id="PF02826">
    <property type="entry name" value="2-Hacid_dh_C"/>
    <property type="match status" value="1"/>
</dbReference>
<evidence type="ECO:0000256" key="2">
    <source>
        <dbReference type="ARBA" id="ARBA00023002"/>
    </source>
</evidence>
<evidence type="ECO:0000313" key="6">
    <source>
        <dbReference type="Proteomes" id="UP000095463"/>
    </source>
</evidence>